<organism evidence="1">
    <name type="scientific">Arundo donax</name>
    <name type="common">Giant reed</name>
    <name type="synonym">Donax arundinaceus</name>
    <dbReference type="NCBI Taxonomy" id="35708"/>
    <lineage>
        <taxon>Eukaryota</taxon>
        <taxon>Viridiplantae</taxon>
        <taxon>Streptophyta</taxon>
        <taxon>Embryophyta</taxon>
        <taxon>Tracheophyta</taxon>
        <taxon>Spermatophyta</taxon>
        <taxon>Magnoliopsida</taxon>
        <taxon>Liliopsida</taxon>
        <taxon>Poales</taxon>
        <taxon>Poaceae</taxon>
        <taxon>PACMAD clade</taxon>
        <taxon>Arundinoideae</taxon>
        <taxon>Arundineae</taxon>
        <taxon>Arundo</taxon>
    </lineage>
</organism>
<protein>
    <submittedName>
        <fullName evidence="1">Uncharacterized protein</fullName>
    </submittedName>
</protein>
<sequence length="35" mass="4153">MSLNLRDRAVKDFNTDPEVVWSCLFFHALFTVSRH</sequence>
<name>A0A0A9EK80_ARUDO</name>
<dbReference type="AlphaFoldDB" id="A0A0A9EK80"/>
<accession>A0A0A9EK80</accession>
<evidence type="ECO:0000313" key="1">
    <source>
        <dbReference type="EMBL" id="JAE01095.1"/>
    </source>
</evidence>
<reference evidence="1" key="1">
    <citation type="submission" date="2014-09" db="EMBL/GenBank/DDBJ databases">
        <authorList>
            <person name="Magalhaes I.L.F."/>
            <person name="Oliveira U."/>
            <person name="Santos F.R."/>
            <person name="Vidigal T.H.D.A."/>
            <person name="Brescovit A.D."/>
            <person name="Santos A.J."/>
        </authorList>
    </citation>
    <scope>NUCLEOTIDE SEQUENCE</scope>
    <source>
        <tissue evidence="1">Shoot tissue taken approximately 20 cm above the soil surface</tissue>
    </source>
</reference>
<dbReference type="EMBL" id="GBRH01196801">
    <property type="protein sequence ID" value="JAE01095.1"/>
    <property type="molecule type" value="Transcribed_RNA"/>
</dbReference>
<proteinExistence type="predicted"/>
<reference evidence="1" key="2">
    <citation type="journal article" date="2015" name="Data Brief">
        <title>Shoot transcriptome of the giant reed, Arundo donax.</title>
        <authorList>
            <person name="Barrero R.A."/>
            <person name="Guerrero F.D."/>
            <person name="Moolhuijzen P."/>
            <person name="Goolsby J.A."/>
            <person name="Tidwell J."/>
            <person name="Bellgard S.E."/>
            <person name="Bellgard M.I."/>
        </authorList>
    </citation>
    <scope>NUCLEOTIDE SEQUENCE</scope>
    <source>
        <tissue evidence="1">Shoot tissue taken approximately 20 cm above the soil surface</tissue>
    </source>
</reference>